<dbReference type="STRING" id="623744.A0A553Q8M6"/>
<name>A0A553Q8M6_9TELE</name>
<feature type="transmembrane region" description="Helical" evidence="5">
    <location>
        <begin position="129"/>
        <end position="148"/>
    </location>
</feature>
<feature type="transmembrane region" description="Helical" evidence="5">
    <location>
        <begin position="57"/>
        <end position="75"/>
    </location>
</feature>
<dbReference type="Pfam" id="PF00916">
    <property type="entry name" value="Sulfate_transp"/>
    <property type="match status" value="1"/>
</dbReference>
<feature type="domain" description="SLC26A/SulP transporter" evidence="6">
    <location>
        <begin position="29"/>
        <end position="273"/>
    </location>
</feature>
<evidence type="ECO:0000256" key="4">
    <source>
        <dbReference type="ARBA" id="ARBA00023136"/>
    </source>
</evidence>
<keyword evidence="3 5" id="KW-1133">Transmembrane helix</keyword>
<evidence type="ECO:0000259" key="6">
    <source>
        <dbReference type="Pfam" id="PF00916"/>
    </source>
</evidence>
<reference evidence="7 8" key="1">
    <citation type="journal article" date="2019" name="Sci. Data">
        <title>Hybrid genome assembly and annotation of Danionella translucida.</title>
        <authorList>
            <person name="Kadobianskyi M."/>
            <person name="Schulze L."/>
            <person name="Schuelke M."/>
            <person name="Judkewitz B."/>
        </authorList>
    </citation>
    <scope>NUCLEOTIDE SEQUENCE [LARGE SCALE GENOMIC DNA]</scope>
    <source>
        <strain evidence="7 8">Bolton</strain>
    </source>
</reference>
<dbReference type="InterPro" id="IPR011547">
    <property type="entry name" value="SLC26A/SulP_dom"/>
</dbReference>
<keyword evidence="4 5" id="KW-0472">Membrane</keyword>
<organism evidence="7 8">
    <name type="scientific">Danionella cerebrum</name>
    <dbReference type="NCBI Taxonomy" id="2873325"/>
    <lineage>
        <taxon>Eukaryota</taxon>
        <taxon>Metazoa</taxon>
        <taxon>Chordata</taxon>
        <taxon>Craniata</taxon>
        <taxon>Vertebrata</taxon>
        <taxon>Euteleostomi</taxon>
        <taxon>Actinopterygii</taxon>
        <taxon>Neopterygii</taxon>
        <taxon>Teleostei</taxon>
        <taxon>Ostariophysi</taxon>
        <taxon>Cypriniformes</taxon>
        <taxon>Danionidae</taxon>
        <taxon>Danioninae</taxon>
        <taxon>Danionella</taxon>
    </lineage>
</organism>
<dbReference type="OrthoDB" id="288203at2759"/>
<evidence type="ECO:0000256" key="1">
    <source>
        <dbReference type="ARBA" id="ARBA00004141"/>
    </source>
</evidence>
<evidence type="ECO:0000256" key="2">
    <source>
        <dbReference type="ARBA" id="ARBA00022692"/>
    </source>
</evidence>
<feature type="transmembrane region" description="Helical" evidence="5">
    <location>
        <begin position="180"/>
        <end position="199"/>
    </location>
</feature>
<dbReference type="GO" id="GO:0008271">
    <property type="term" value="F:secondary active sulfate transmembrane transporter activity"/>
    <property type="evidence" value="ECO:0007669"/>
    <property type="project" value="InterPro"/>
</dbReference>
<evidence type="ECO:0000313" key="7">
    <source>
        <dbReference type="EMBL" id="TRY86285.1"/>
    </source>
</evidence>
<gene>
    <name evidence="7" type="ORF">DNTS_034176</name>
</gene>
<proteinExistence type="predicted"/>
<dbReference type="InterPro" id="IPR018045">
    <property type="entry name" value="S04_transporter_CS"/>
</dbReference>
<comment type="subcellular location">
    <subcellularLocation>
        <location evidence="1">Membrane</location>
        <topology evidence="1">Multi-pass membrane protein</topology>
    </subcellularLocation>
</comment>
<dbReference type="InterPro" id="IPR001902">
    <property type="entry name" value="SLC26A/SulP_fam"/>
</dbReference>
<comment type="caution">
    <text evidence="7">The sequence shown here is derived from an EMBL/GenBank/DDBJ whole genome shotgun (WGS) entry which is preliminary data.</text>
</comment>
<dbReference type="PANTHER" id="PTHR11814">
    <property type="entry name" value="SULFATE TRANSPORTER"/>
    <property type="match status" value="1"/>
</dbReference>
<dbReference type="EMBL" id="SRMA01026230">
    <property type="protein sequence ID" value="TRY86285.1"/>
    <property type="molecule type" value="Genomic_DNA"/>
</dbReference>
<protein>
    <recommendedName>
        <fullName evidence="6">SLC26A/SulP transporter domain-containing protein</fullName>
    </recommendedName>
</protein>
<sequence>MEAQNRWVSTLRSCFPILTWLPGYNLTWLKMDVIAGLTVGLTAVPQALAYAEVAGLPVQFGLYSAFMGGFIYCIFGTSKDITLGPTAIMSLLCSSFIGGDPVFAVVLTLLCGIIQTAMALLRLGFLLDFISYPVIKGFTCAAAVTIGFGQVKNILGLKEIPQQFFLQVYYTFHKIPEARVGDVVLGLSCLLFLLMLTFMKKSLSSIDDDASFLVRSARGLVWSLATVRNALVVIAATAVAYSAEVTGNHIFTLTGKTARGLPPFQAPPLSETTANGTMISFSEIAKVSTRMWFQHSEV</sequence>
<dbReference type="Proteomes" id="UP000316079">
    <property type="component" value="Unassembled WGS sequence"/>
</dbReference>
<evidence type="ECO:0000256" key="5">
    <source>
        <dbReference type="SAM" id="Phobius"/>
    </source>
</evidence>
<feature type="transmembrane region" description="Helical" evidence="5">
    <location>
        <begin position="219"/>
        <end position="241"/>
    </location>
</feature>
<dbReference type="GO" id="GO:0016020">
    <property type="term" value="C:membrane"/>
    <property type="evidence" value="ECO:0007669"/>
    <property type="project" value="UniProtKB-SubCell"/>
</dbReference>
<feature type="transmembrane region" description="Helical" evidence="5">
    <location>
        <begin position="87"/>
        <end position="117"/>
    </location>
</feature>
<evidence type="ECO:0000313" key="8">
    <source>
        <dbReference type="Proteomes" id="UP000316079"/>
    </source>
</evidence>
<keyword evidence="2 5" id="KW-0812">Transmembrane</keyword>
<evidence type="ECO:0000256" key="3">
    <source>
        <dbReference type="ARBA" id="ARBA00022989"/>
    </source>
</evidence>
<dbReference type="AlphaFoldDB" id="A0A553Q8M6"/>
<dbReference type="PROSITE" id="PS01130">
    <property type="entry name" value="SLC26A"/>
    <property type="match status" value="1"/>
</dbReference>
<keyword evidence="8" id="KW-1185">Reference proteome</keyword>
<accession>A0A553Q8M6</accession>